<reference evidence="2" key="2">
    <citation type="submission" date="2019-07" db="EMBL/GenBank/DDBJ databases">
        <authorList>
            <person name="Yang Y."/>
            <person name="Bocs S."/>
            <person name="Baudouin L."/>
        </authorList>
    </citation>
    <scope>NUCLEOTIDE SEQUENCE</scope>
    <source>
        <tissue evidence="2">Spear leaf of Hainan Tall coconut</tissue>
    </source>
</reference>
<feature type="transmembrane region" description="Helical" evidence="1">
    <location>
        <begin position="12"/>
        <end position="30"/>
    </location>
</feature>
<evidence type="ECO:0000313" key="3">
    <source>
        <dbReference type="Proteomes" id="UP000797356"/>
    </source>
</evidence>
<dbReference type="EMBL" id="CM017874">
    <property type="protein sequence ID" value="KAG1334322.1"/>
    <property type="molecule type" value="Genomic_DNA"/>
</dbReference>
<feature type="transmembrane region" description="Helical" evidence="1">
    <location>
        <begin position="42"/>
        <end position="63"/>
    </location>
</feature>
<sequence length="214" mass="22428">MADVVRIFAPRPSLIPLFFSALCIGAAGFLLPPQEGLDPAFIAYLLSSLLAFTVGLVHIYVVVSGVPLRPVHAELLTKVVAASSIAALLLAPPPGRLKPAGTPAPVHDLVTGHPKRHYKYNLSPARSPEVAENTVFGHPESLIVSNASFGSPVEAVPNRVTGSGSPMPSFVRNTLIGNTNAMDAVCAVPSLPNIALLLLFCEMGNRGEGVKEVI</sequence>
<evidence type="ECO:0000313" key="2">
    <source>
        <dbReference type="EMBL" id="KAG1334322.1"/>
    </source>
</evidence>
<protein>
    <submittedName>
        <fullName evidence="2">Uncharacterized protein</fullName>
    </submittedName>
</protein>
<keyword evidence="1" id="KW-1133">Transmembrane helix</keyword>
<dbReference type="AlphaFoldDB" id="A0A8K0I1W5"/>
<keyword evidence="3" id="KW-1185">Reference proteome</keyword>
<gene>
    <name evidence="2" type="ORF">COCNU_03G004410</name>
</gene>
<comment type="caution">
    <text evidence="2">The sequence shown here is derived from an EMBL/GenBank/DDBJ whole genome shotgun (WGS) entry which is preliminary data.</text>
</comment>
<keyword evidence="1" id="KW-0472">Membrane</keyword>
<accession>A0A8K0I1W5</accession>
<name>A0A8K0I1W5_COCNU</name>
<proteinExistence type="predicted"/>
<dbReference type="Proteomes" id="UP000797356">
    <property type="component" value="Chromosome 3"/>
</dbReference>
<reference evidence="2" key="1">
    <citation type="journal article" date="2017" name="Gigascience">
        <title>The genome draft of coconut (Cocos nucifera).</title>
        <authorList>
            <person name="Xiao Y."/>
            <person name="Xu P."/>
            <person name="Fan H."/>
            <person name="Baudouin L."/>
            <person name="Xia W."/>
            <person name="Bocs S."/>
            <person name="Xu J."/>
            <person name="Li Q."/>
            <person name="Guo A."/>
            <person name="Zhou L."/>
            <person name="Li J."/>
            <person name="Wu Y."/>
            <person name="Ma Z."/>
            <person name="Armero A."/>
            <person name="Issali A.E."/>
            <person name="Liu N."/>
            <person name="Peng M."/>
            <person name="Yang Y."/>
        </authorList>
    </citation>
    <scope>NUCLEOTIDE SEQUENCE</scope>
    <source>
        <tissue evidence="2">Spear leaf of Hainan Tall coconut</tissue>
    </source>
</reference>
<keyword evidence="1" id="KW-0812">Transmembrane</keyword>
<evidence type="ECO:0000256" key="1">
    <source>
        <dbReference type="SAM" id="Phobius"/>
    </source>
</evidence>
<organism evidence="2 3">
    <name type="scientific">Cocos nucifera</name>
    <name type="common">Coconut palm</name>
    <dbReference type="NCBI Taxonomy" id="13894"/>
    <lineage>
        <taxon>Eukaryota</taxon>
        <taxon>Viridiplantae</taxon>
        <taxon>Streptophyta</taxon>
        <taxon>Embryophyta</taxon>
        <taxon>Tracheophyta</taxon>
        <taxon>Spermatophyta</taxon>
        <taxon>Magnoliopsida</taxon>
        <taxon>Liliopsida</taxon>
        <taxon>Arecaceae</taxon>
        <taxon>Arecoideae</taxon>
        <taxon>Cocoseae</taxon>
        <taxon>Attaleinae</taxon>
        <taxon>Cocos</taxon>
    </lineage>
</organism>